<gene>
    <name evidence="2" type="ORF">L195_g029482</name>
</gene>
<reference evidence="2 3" key="2">
    <citation type="journal article" date="2017" name="Front. Plant Sci.">
        <title>Gene Classification and Mining of Molecular Markers Useful in Red Clover (Trifolium pratense) Breeding.</title>
        <authorList>
            <person name="Istvanek J."/>
            <person name="Dluhosova J."/>
            <person name="Dluhos P."/>
            <person name="Patkova L."/>
            <person name="Nedelnik J."/>
            <person name="Repkova J."/>
        </authorList>
    </citation>
    <scope>NUCLEOTIDE SEQUENCE [LARGE SCALE GENOMIC DNA]</scope>
    <source>
        <strain evidence="3">cv. Tatra</strain>
        <tissue evidence="2">Young leaves</tissue>
    </source>
</reference>
<evidence type="ECO:0000256" key="1">
    <source>
        <dbReference type="SAM" id="MobiDB-lite"/>
    </source>
</evidence>
<evidence type="ECO:0000313" key="2">
    <source>
        <dbReference type="EMBL" id="PNX73580.1"/>
    </source>
</evidence>
<reference evidence="2 3" key="1">
    <citation type="journal article" date="2014" name="Am. J. Bot.">
        <title>Genome assembly and annotation for red clover (Trifolium pratense; Fabaceae).</title>
        <authorList>
            <person name="Istvanek J."/>
            <person name="Jaros M."/>
            <person name="Krenek A."/>
            <person name="Repkova J."/>
        </authorList>
    </citation>
    <scope>NUCLEOTIDE SEQUENCE [LARGE SCALE GENOMIC DNA]</scope>
    <source>
        <strain evidence="3">cv. Tatra</strain>
        <tissue evidence="2">Young leaves</tissue>
    </source>
</reference>
<proteinExistence type="predicted"/>
<dbReference type="ExpressionAtlas" id="A0A2K3L4W0">
    <property type="expression patterns" value="baseline"/>
</dbReference>
<name>A0A2K3L4W0_TRIPR</name>
<evidence type="ECO:0000313" key="3">
    <source>
        <dbReference type="Proteomes" id="UP000236291"/>
    </source>
</evidence>
<feature type="compositionally biased region" description="Pro residues" evidence="1">
    <location>
        <begin position="157"/>
        <end position="166"/>
    </location>
</feature>
<feature type="compositionally biased region" description="Low complexity" evidence="1">
    <location>
        <begin position="223"/>
        <end position="232"/>
    </location>
</feature>
<accession>A0A2K3L4W0</accession>
<dbReference type="Proteomes" id="UP000236291">
    <property type="component" value="Unassembled WGS sequence"/>
</dbReference>
<sequence>MEEAMSDLKSTMQEFAYQLQQRGLILSKLCKQLGLEETSLEIEKSFPQKEEIQKVNCAVKEIDSGLLKNSSEKPDQKLPVTTTLTPSIAKNHMNVVDVIEENHDEDVSVLEVTKNGGEAMFDETVSVVQRRKEKTSVFEAAPPVPDPPDSGRLAATPPKPKPPDPLSPELRLMDFDQPATTLPRREPQPKPPDLSKSVERERDGKFRVKKRRSIRVTLDEPSSKLSKPPYSSDNSILERGSVAEGAKILEEKRVNRTFGELSKSLNLMSWTQVNFNLCFEILRITKWAEIELLGLAQFNNRNWAIRKSDGNLKLIEKNYFSIPNYEEKRFSSREHLPKTNAEEIPLLFKFRAKVSNLDYFLKRQVAVVKENCKFVPIVKEGPYERTSNSLMIQVGDHVALIIFKGIESSPNNEMLLEGETALMFIYQESIGITTRERFVDKQSFQEERIKSNAGEVPSGEVLFNFLFSLVRSNGKKMNRYAVRFFVDTNDWLAITLVEILMPFWKVVMGSLEGVEIGFAFGILPLDVVIQWDPGETNILMFMLISLYECCWKSFPSLYSWLNFAYDRGKLWEILFDVTDHKLDVLTLSLHIGKWLLIGLMGQALTQQQSQNNNGKVKNDMSFSNILVHRVSNCRLISIWFLSKLMSFPKGMRSTIEVYWRMVFIYHELLKVSKHYDPHALAKVKMMLLYSSVLRIAWDLGKFNGFLSKAAYEFCWRIVFISHGACIHIVVEPYDLALWNTVIWGYVSERNFVHPFNMISWHSSFLVKQQYLIEFNFPMVVAADTEVCWRMFFIFHRLLNFVFDRGKLDGGKISTLRTRLFEGVGIDRDLIVKVGLDFGPRLRCDEVA</sequence>
<dbReference type="EMBL" id="ASHM01026246">
    <property type="protein sequence ID" value="PNX73580.1"/>
    <property type="molecule type" value="Genomic_DNA"/>
</dbReference>
<feature type="region of interest" description="Disordered" evidence="1">
    <location>
        <begin position="132"/>
        <end position="236"/>
    </location>
</feature>
<dbReference type="AlphaFoldDB" id="A0A2K3L4W0"/>
<comment type="caution">
    <text evidence="2">The sequence shown here is derived from an EMBL/GenBank/DDBJ whole genome shotgun (WGS) entry which is preliminary data.</text>
</comment>
<protein>
    <submittedName>
        <fullName evidence="2">Uncharacterized protein</fullName>
    </submittedName>
</protein>
<organism evidence="2 3">
    <name type="scientific">Trifolium pratense</name>
    <name type="common">Red clover</name>
    <dbReference type="NCBI Taxonomy" id="57577"/>
    <lineage>
        <taxon>Eukaryota</taxon>
        <taxon>Viridiplantae</taxon>
        <taxon>Streptophyta</taxon>
        <taxon>Embryophyta</taxon>
        <taxon>Tracheophyta</taxon>
        <taxon>Spermatophyta</taxon>
        <taxon>Magnoliopsida</taxon>
        <taxon>eudicotyledons</taxon>
        <taxon>Gunneridae</taxon>
        <taxon>Pentapetalae</taxon>
        <taxon>rosids</taxon>
        <taxon>fabids</taxon>
        <taxon>Fabales</taxon>
        <taxon>Fabaceae</taxon>
        <taxon>Papilionoideae</taxon>
        <taxon>50 kb inversion clade</taxon>
        <taxon>NPAAA clade</taxon>
        <taxon>Hologalegina</taxon>
        <taxon>IRL clade</taxon>
        <taxon>Trifolieae</taxon>
        <taxon>Trifolium</taxon>
    </lineage>
</organism>
<feature type="compositionally biased region" description="Basic and acidic residues" evidence="1">
    <location>
        <begin position="196"/>
        <end position="206"/>
    </location>
</feature>